<dbReference type="GO" id="GO:0032259">
    <property type="term" value="P:methylation"/>
    <property type="evidence" value="ECO:0007669"/>
    <property type="project" value="UniProtKB-KW"/>
</dbReference>
<keyword evidence="12 15" id="KW-0539">Nucleus</keyword>
<comment type="catalytic activity">
    <reaction evidence="14 15">
        <text>L-lysyl(79)-[histone H3] + 3 S-adenosyl-L-methionine = N(6),N(6),N(6)-trimethyl-L-lysyl(79)-[histone H3] + 3 S-adenosyl-L-homocysteine + 3 H(+)</text>
        <dbReference type="Rhea" id="RHEA:60328"/>
        <dbReference type="Rhea" id="RHEA-COMP:15549"/>
        <dbReference type="Rhea" id="RHEA-COMP:15552"/>
        <dbReference type="ChEBI" id="CHEBI:15378"/>
        <dbReference type="ChEBI" id="CHEBI:29969"/>
        <dbReference type="ChEBI" id="CHEBI:57856"/>
        <dbReference type="ChEBI" id="CHEBI:59789"/>
        <dbReference type="ChEBI" id="CHEBI:61961"/>
        <dbReference type="EC" id="2.1.1.360"/>
    </reaction>
</comment>
<dbReference type="GO" id="GO:0005634">
    <property type="term" value="C:nucleus"/>
    <property type="evidence" value="ECO:0007669"/>
    <property type="project" value="UniProtKB-SubCell"/>
</dbReference>
<evidence type="ECO:0000256" key="17">
    <source>
        <dbReference type="SAM" id="MobiDB-lite"/>
    </source>
</evidence>
<dbReference type="SUPFAM" id="SSF53335">
    <property type="entry name" value="S-adenosyl-L-methionine-dependent methyltransferases"/>
    <property type="match status" value="1"/>
</dbReference>
<evidence type="ECO:0000256" key="13">
    <source>
        <dbReference type="ARBA" id="ARBA00029821"/>
    </source>
</evidence>
<accession>A0AAN6WR90</accession>
<dbReference type="GO" id="GO:0000077">
    <property type="term" value="P:DNA damage checkpoint signaling"/>
    <property type="evidence" value="ECO:0007669"/>
    <property type="project" value="InterPro"/>
</dbReference>
<dbReference type="PROSITE" id="PS51569">
    <property type="entry name" value="DOT1"/>
    <property type="match status" value="1"/>
</dbReference>
<organism evidence="19 20">
    <name type="scientific">Podospora australis</name>
    <dbReference type="NCBI Taxonomy" id="1536484"/>
    <lineage>
        <taxon>Eukaryota</taxon>
        <taxon>Fungi</taxon>
        <taxon>Dikarya</taxon>
        <taxon>Ascomycota</taxon>
        <taxon>Pezizomycotina</taxon>
        <taxon>Sordariomycetes</taxon>
        <taxon>Sordariomycetidae</taxon>
        <taxon>Sordariales</taxon>
        <taxon>Podosporaceae</taxon>
        <taxon>Podospora</taxon>
    </lineage>
</organism>
<keyword evidence="5 15" id="KW-0489">Methyltransferase</keyword>
<evidence type="ECO:0000256" key="8">
    <source>
        <dbReference type="ARBA" id="ARBA00022737"/>
    </source>
</evidence>
<sequence>MSIFNQKSRFKNKTPLRTVKVTVETTPKPKPKPTPPTSAPSRADSPATNGSSSRSLTKKRSSSYLDPNPDVSSSTSSYTKKRQRGSARGSKSPLAQQNPASPFAGMESDSDPDSDNNSWEDSLDPRKRMKRAHAQTRQDPNRRVKHPKLWTGGREGEGEALPIKHAVEVASLKEKCQPVMKLSKDEVAVRLRYPGSNYRERYELVSGKDKIDGPADIMSVVQHVASIYLTEAESEEFLDQNSGIYRRLEKSKNTNDGAGFKVALLEYNQKLLDLQRKGAIAKNLATMRGVPHELVAFILTQIYDRIVAPKVELLAKYENGSDNVYGELLPPFVANIFERTKLTSDMVFVDLGSGVGNVVLQAALEIGCESWGCEMMENACNLADGQKKEFSARCRMWGIAPGKVYLERGDFRKNDKILEALKRADVVLVNNQAFTSVLNDHLVNMFLDLKIGCRIVSLKTFVHDNKIAENDVASSILDVEHLTYPENYVSWTGAPGTFCISKRK</sequence>
<keyword evidence="9 15" id="KW-0156">Chromatin regulator</keyword>
<dbReference type="CDD" id="cd02440">
    <property type="entry name" value="AdoMet_MTases"/>
    <property type="match status" value="1"/>
</dbReference>
<feature type="binding site" evidence="16">
    <location>
        <position position="374"/>
    </location>
    <ligand>
        <name>S-adenosyl-L-methionine</name>
        <dbReference type="ChEBI" id="CHEBI:59789"/>
    </ligand>
</feature>
<name>A0AAN6WR90_9PEZI</name>
<evidence type="ECO:0000256" key="15">
    <source>
        <dbReference type="PIRNR" id="PIRNR017570"/>
    </source>
</evidence>
<keyword evidence="7 15" id="KW-0949">S-adenosyl-L-methionine</keyword>
<evidence type="ECO:0000256" key="6">
    <source>
        <dbReference type="ARBA" id="ARBA00022679"/>
    </source>
</evidence>
<dbReference type="AlphaFoldDB" id="A0AAN6WR90"/>
<comment type="similarity">
    <text evidence="15">Belongs to the class I-like SAM-binding methyltransferase superfamily. DOT1 family.</text>
</comment>
<reference evidence="19" key="2">
    <citation type="submission" date="2023-05" db="EMBL/GenBank/DDBJ databases">
        <authorList>
            <consortium name="Lawrence Berkeley National Laboratory"/>
            <person name="Steindorff A."/>
            <person name="Hensen N."/>
            <person name="Bonometti L."/>
            <person name="Westerberg I."/>
            <person name="Brannstrom I.O."/>
            <person name="Guillou S."/>
            <person name="Cros-Aarteil S."/>
            <person name="Calhoun S."/>
            <person name="Haridas S."/>
            <person name="Kuo A."/>
            <person name="Mondo S."/>
            <person name="Pangilinan J."/>
            <person name="Riley R."/>
            <person name="Labutti K."/>
            <person name="Andreopoulos B."/>
            <person name="Lipzen A."/>
            <person name="Chen C."/>
            <person name="Yanf M."/>
            <person name="Daum C."/>
            <person name="Ng V."/>
            <person name="Clum A."/>
            <person name="Ohm R."/>
            <person name="Martin F."/>
            <person name="Silar P."/>
            <person name="Natvig D."/>
            <person name="Lalanne C."/>
            <person name="Gautier V."/>
            <person name="Ament-Velasquez S.L."/>
            <person name="Kruys A."/>
            <person name="Hutchinson M.I."/>
            <person name="Powell A.J."/>
            <person name="Barry K."/>
            <person name="Miller A.N."/>
            <person name="Grigoriev I.V."/>
            <person name="Debuchy R."/>
            <person name="Gladieux P."/>
            <person name="Thoren M.H."/>
            <person name="Johannesson H."/>
        </authorList>
    </citation>
    <scope>NUCLEOTIDE SEQUENCE</scope>
    <source>
        <strain evidence="19">PSN309</strain>
    </source>
</reference>
<dbReference type="Gene3D" id="1.10.260.170">
    <property type="match status" value="1"/>
</dbReference>
<feature type="domain" description="DOT1" evidence="18">
    <location>
        <begin position="200"/>
        <end position="504"/>
    </location>
</feature>
<keyword evidence="11 15" id="KW-0804">Transcription</keyword>
<dbReference type="GO" id="GO:0042393">
    <property type="term" value="F:histone binding"/>
    <property type="evidence" value="ECO:0007669"/>
    <property type="project" value="InterPro"/>
</dbReference>
<evidence type="ECO:0000256" key="10">
    <source>
        <dbReference type="ARBA" id="ARBA00023015"/>
    </source>
</evidence>
<evidence type="ECO:0000256" key="3">
    <source>
        <dbReference type="ARBA" id="ARBA00012190"/>
    </source>
</evidence>
<evidence type="ECO:0000256" key="1">
    <source>
        <dbReference type="ARBA" id="ARBA00003482"/>
    </source>
</evidence>
<dbReference type="PIRSF" id="PIRSF017570">
    <property type="entry name" value="Histone_H3-K79_MeTrfase"/>
    <property type="match status" value="1"/>
</dbReference>
<evidence type="ECO:0000256" key="9">
    <source>
        <dbReference type="ARBA" id="ARBA00022853"/>
    </source>
</evidence>
<keyword evidence="6 15" id="KW-0808">Transferase</keyword>
<evidence type="ECO:0000259" key="18">
    <source>
        <dbReference type="PROSITE" id="PS51569"/>
    </source>
</evidence>
<evidence type="ECO:0000313" key="19">
    <source>
        <dbReference type="EMBL" id="KAK4186843.1"/>
    </source>
</evidence>
<keyword evidence="8" id="KW-0677">Repeat</keyword>
<evidence type="ECO:0000256" key="12">
    <source>
        <dbReference type="ARBA" id="ARBA00023242"/>
    </source>
</evidence>
<dbReference type="GO" id="GO:0140956">
    <property type="term" value="F:histone H3K79 trimethyltransferase activity"/>
    <property type="evidence" value="ECO:0007669"/>
    <property type="project" value="UniProtKB-EC"/>
</dbReference>
<dbReference type="EMBL" id="MU864414">
    <property type="protein sequence ID" value="KAK4186843.1"/>
    <property type="molecule type" value="Genomic_DNA"/>
</dbReference>
<dbReference type="Gene3D" id="3.40.50.150">
    <property type="entry name" value="Vaccinia Virus protein VP39"/>
    <property type="match status" value="1"/>
</dbReference>
<dbReference type="GO" id="GO:0000781">
    <property type="term" value="C:chromosome, telomeric region"/>
    <property type="evidence" value="ECO:0007669"/>
    <property type="project" value="GOC"/>
</dbReference>
<evidence type="ECO:0000256" key="14">
    <source>
        <dbReference type="ARBA" id="ARBA00047770"/>
    </source>
</evidence>
<evidence type="ECO:0000256" key="5">
    <source>
        <dbReference type="ARBA" id="ARBA00022603"/>
    </source>
</evidence>
<dbReference type="PANTHER" id="PTHR21451">
    <property type="entry name" value="HISTONE H3 METHYLTRANSFERASE"/>
    <property type="match status" value="1"/>
</dbReference>
<protein>
    <recommendedName>
        <fullName evidence="4 15">Histone-lysine N-methyltransferase, H3 lysine-79 specific</fullName>
        <ecNumber evidence="3 15">2.1.1.360</ecNumber>
    </recommendedName>
    <alternativeName>
        <fullName evidence="13 15">Histone H3-K79 methyltransferase</fullName>
    </alternativeName>
</protein>
<dbReference type="InterPro" id="IPR029063">
    <property type="entry name" value="SAM-dependent_MTases_sf"/>
</dbReference>
<evidence type="ECO:0000256" key="7">
    <source>
        <dbReference type="ARBA" id="ARBA00022691"/>
    </source>
</evidence>
<dbReference type="InterPro" id="IPR021162">
    <property type="entry name" value="Dot1"/>
</dbReference>
<evidence type="ECO:0000256" key="16">
    <source>
        <dbReference type="PIRSR" id="PIRSR017570-1"/>
    </source>
</evidence>
<feature type="binding site" evidence="16">
    <location>
        <begin position="325"/>
        <end position="328"/>
    </location>
    <ligand>
        <name>S-adenosyl-L-methionine</name>
        <dbReference type="ChEBI" id="CHEBI:59789"/>
    </ligand>
</feature>
<feature type="binding site" evidence="16">
    <location>
        <begin position="410"/>
        <end position="411"/>
    </location>
    <ligand>
        <name>S-adenosyl-L-methionine</name>
        <dbReference type="ChEBI" id="CHEBI:59789"/>
    </ligand>
</feature>
<dbReference type="InterPro" id="IPR030445">
    <property type="entry name" value="H3-K79_meTrfase"/>
</dbReference>
<gene>
    <name evidence="19" type="ORF">QBC35DRAFT_500191</name>
</gene>
<proteinExistence type="inferred from homology"/>
<dbReference type="Pfam" id="PF08123">
    <property type="entry name" value="DOT1"/>
    <property type="match status" value="1"/>
</dbReference>
<reference evidence="19" key="1">
    <citation type="journal article" date="2023" name="Mol. Phylogenet. Evol.">
        <title>Genome-scale phylogeny and comparative genomics of the fungal order Sordariales.</title>
        <authorList>
            <person name="Hensen N."/>
            <person name="Bonometti L."/>
            <person name="Westerberg I."/>
            <person name="Brannstrom I.O."/>
            <person name="Guillou S."/>
            <person name="Cros-Aarteil S."/>
            <person name="Calhoun S."/>
            <person name="Haridas S."/>
            <person name="Kuo A."/>
            <person name="Mondo S."/>
            <person name="Pangilinan J."/>
            <person name="Riley R."/>
            <person name="LaButti K."/>
            <person name="Andreopoulos B."/>
            <person name="Lipzen A."/>
            <person name="Chen C."/>
            <person name="Yan M."/>
            <person name="Daum C."/>
            <person name="Ng V."/>
            <person name="Clum A."/>
            <person name="Steindorff A."/>
            <person name="Ohm R.A."/>
            <person name="Martin F."/>
            <person name="Silar P."/>
            <person name="Natvig D.O."/>
            <person name="Lalanne C."/>
            <person name="Gautier V."/>
            <person name="Ament-Velasquez S.L."/>
            <person name="Kruys A."/>
            <person name="Hutchinson M.I."/>
            <person name="Powell A.J."/>
            <person name="Barry K."/>
            <person name="Miller A.N."/>
            <person name="Grigoriev I.V."/>
            <person name="Debuchy R."/>
            <person name="Gladieux P."/>
            <person name="Hiltunen Thoren M."/>
            <person name="Johannesson H."/>
        </authorList>
    </citation>
    <scope>NUCLEOTIDE SEQUENCE</scope>
    <source>
        <strain evidence="19">PSN309</strain>
    </source>
</reference>
<evidence type="ECO:0000256" key="2">
    <source>
        <dbReference type="ARBA" id="ARBA00004123"/>
    </source>
</evidence>
<dbReference type="GO" id="GO:0031509">
    <property type="term" value="P:subtelomeric heterochromatin formation"/>
    <property type="evidence" value="ECO:0007669"/>
    <property type="project" value="InterPro"/>
</dbReference>
<comment type="subcellular location">
    <subcellularLocation>
        <location evidence="2 15">Nucleus</location>
    </subcellularLocation>
</comment>
<feature type="region of interest" description="Disordered" evidence="17">
    <location>
        <begin position="1"/>
        <end position="156"/>
    </location>
</feature>
<dbReference type="GO" id="GO:0000786">
    <property type="term" value="C:nucleosome"/>
    <property type="evidence" value="ECO:0007669"/>
    <property type="project" value="InterPro"/>
</dbReference>
<dbReference type="GO" id="GO:0006281">
    <property type="term" value="P:DNA repair"/>
    <property type="evidence" value="ECO:0007669"/>
    <property type="project" value="InterPro"/>
</dbReference>
<evidence type="ECO:0000256" key="11">
    <source>
        <dbReference type="ARBA" id="ARBA00023163"/>
    </source>
</evidence>
<dbReference type="InterPro" id="IPR025789">
    <property type="entry name" value="DOT1_dom"/>
</dbReference>
<comment type="caution">
    <text evidence="19">The sequence shown here is derived from an EMBL/GenBank/DDBJ whole genome shotgun (WGS) entry which is preliminary data.</text>
</comment>
<dbReference type="EC" id="2.1.1.360" evidence="3 15"/>
<keyword evidence="10 15" id="KW-0805">Transcription regulation</keyword>
<evidence type="ECO:0000256" key="4">
    <source>
        <dbReference type="ARBA" id="ARBA00020987"/>
    </source>
</evidence>
<keyword evidence="20" id="KW-1185">Reference proteome</keyword>
<comment type="function">
    <text evidence="1 15">Histone methyltransferase that specifically trimethylates histone H3 to form H3K79me3. This methylation is required for telomere silencing and for the pachytene checkpoint during the meiotic cell cycle by allowing the recruitment of RAD9 to double strand breaks. Nucleosomes are preferred as substrate compared to free histone.</text>
</comment>
<feature type="binding site" evidence="16">
    <location>
        <begin position="348"/>
        <end position="357"/>
    </location>
    <ligand>
        <name>S-adenosyl-L-methionine</name>
        <dbReference type="ChEBI" id="CHEBI:59789"/>
    </ligand>
</feature>
<dbReference type="PANTHER" id="PTHR21451:SF0">
    <property type="entry name" value="HISTONE-LYSINE N-METHYLTRANSFERASE, H3 LYSINE-79 SPECIFIC"/>
    <property type="match status" value="1"/>
</dbReference>
<dbReference type="Proteomes" id="UP001302126">
    <property type="component" value="Unassembled WGS sequence"/>
</dbReference>
<evidence type="ECO:0000313" key="20">
    <source>
        <dbReference type="Proteomes" id="UP001302126"/>
    </source>
</evidence>
<dbReference type="FunFam" id="3.40.50.150:FF:000033">
    <property type="entry name" value="Histone-lysine N-methyltransferase, H3 lysine-79 specific"/>
    <property type="match status" value="1"/>
</dbReference>